<sequence>MSSSPSILVPPKTLAPLSLNPHRRSSASPLIRLAAPTHRRSDAQTFSRTTATPHHAQSHCRTTLSCTTAPRSATPRPSLYRFASDRLNSQVQVRVDLTGKETEIVFEKTLRNLARTAPPFPGFRREKGGMTRGSAPPGRGRGRGRGRGQVVRPPNLDAYDAPKASTHPIAPPPGPPSVPTTSRNPSVDPTPRTSQASGSSDPSPSLSSTAPPAAAPPPAAPPRPRRFIRGDDVPHKRTFHSCIGDVVSGHYTHPWPSYREIPESQKNFWFDELKRIYRWDCPDETVRSFFNPYAGKWIIPPRSSAVDVPAEESTQQSAEDEPIDQYPPQP</sequence>
<comment type="caution">
    <text evidence="2">The sequence shown here is derived from an EMBL/GenBank/DDBJ whole genome shotgun (WGS) entry which is preliminary data.</text>
</comment>
<gene>
    <name evidence="2" type="ORF">Salat_1422800</name>
</gene>
<dbReference type="PANTHER" id="PTHR30560">
    <property type="entry name" value="TRIGGER FACTOR CHAPERONE AND PEPTIDYL-PROLYL CIS/TRANS ISOMERASE"/>
    <property type="match status" value="1"/>
</dbReference>
<feature type="region of interest" description="Disordered" evidence="1">
    <location>
        <begin position="1"/>
        <end position="24"/>
    </location>
</feature>
<feature type="compositionally biased region" description="Polar residues" evidence="1">
    <location>
        <begin position="183"/>
        <end position="195"/>
    </location>
</feature>
<dbReference type="AlphaFoldDB" id="A0AAE2CLG4"/>
<feature type="region of interest" description="Disordered" evidence="1">
    <location>
        <begin position="116"/>
        <end position="232"/>
    </location>
</feature>
<feature type="region of interest" description="Disordered" evidence="1">
    <location>
        <begin position="36"/>
        <end position="58"/>
    </location>
</feature>
<evidence type="ECO:0000256" key="1">
    <source>
        <dbReference type="SAM" id="MobiDB-lite"/>
    </source>
</evidence>
<feature type="compositionally biased region" description="Pro residues" evidence="1">
    <location>
        <begin position="213"/>
        <end position="222"/>
    </location>
</feature>
<feature type="region of interest" description="Disordered" evidence="1">
    <location>
        <begin position="304"/>
        <end position="330"/>
    </location>
</feature>
<feature type="compositionally biased region" description="Low complexity" evidence="1">
    <location>
        <begin position="196"/>
        <end position="212"/>
    </location>
</feature>
<dbReference type="PANTHER" id="PTHR30560:SF4">
    <property type="entry name" value="OS01G0894700 PROTEIN"/>
    <property type="match status" value="1"/>
</dbReference>
<accession>A0AAE2CLG4</accession>
<proteinExistence type="predicted"/>
<organism evidence="2 3">
    <name type="scientific">Sesamum alatum</name>
    <dbReference type="NCBI Taxonomy" id="300844"/>
    <lineage>
        <taxon>Eukaryota</taxon>
        <taxon>Viridiplantae</taxon>
        <taxon>Streptophyta</taxon>
        <taxon>Embryophyta</taxon>
        <taxon>Tracheophyta</taxon>
        <taxon>Spermatophyta</taxon>
        <taxon>Magnoliopsida</taxon>
        <taxon>eudicotyledons</taxon>
        <taxon>Gunneridae</taxon>
        <taxon>Pentapetalae</taxon>
        <taxon>asterids</taxon>
        <taxon>lamiids</taxon>
        <taxon>Lamiales</taxon>
        <taxon>Pedaliaceae</taxon>
        <taxon>Sesamum</taxon>
    </lineage>
</organism>
<reference evidence="2" key="2">
    <citation type="journal article" date="2024" name="Plant">
        <title>Genomic evolution and insights into agronomic trait innovations of Sesamum species.</title>
        <authorList>
            <person name="Miao H."/>
            <person name="Wang L."/>
            <person name="Qu L."/>
            <person name="Liu H."/>
            <person name="Sun Y."/>
            <person name="Le M."/>
            <person name="Wang Q."/>
            <person name="Wei S."/>
            <person name="Zheng Y."/>
            <person name="Lin W."/>
            <person name="Duan Y."/>
            <person name="Cao H."/>
            <person name="Xiong S."/>
            <person name="Wang X."/>
            <person name="Wei L."/>
            <person name="Li C."/>
            <person name="Ma Q."/>
            <person name="Ju M."/>
            <person name="Zhao R."/>
            <person name="Li G."/>
            <person name="Mu C."/>
            <person name="Tian Q."/>
            <person name="Mei H."/>
            <person name="Zhang T."/>
            <person name="Gao T."/>
            <person name="Zhang H."/>
        </authorList>
    </citation>
    <scope>NUCLEOTIDE SEQUENCE</scope>
    <source>
        <strain evidence="2">3651</strain>
    </source>
</reference>
<dbReference type="InterPro" id="IPR005215">
    <property type="entry name" value="Trig_fac"/>
</dbReference>
<dbReference type="GO" id="GO:0015031">
    <property type="term" value="P:protein transport"/>
    <property type="evidence" value="ECO:0007669"/>
    <property type="project" value="InterPro"/>
</dbReference>
<protein>
    <submittedName>
        <fullName evidence="2">Uncharacterized protein</fullName>
    </submittedName>
</protein>
<evidence type="ECO:0000313" key="3">
    <source>
        <dbReference type="Proteomes" id="UP001293254"/>
    </source>
</evidence>
<dbReference type="GO" id="GO:0043335">
    <property type="term" value="P:protein unfolding"/>
    <property type="evidence" value="ECO:0007669"/>
    <property type="project" value="TreeGrafter"/>
</dbReference>
<dbReference type="EMBL" id="JACGWO010000005">
    <property type="protein sequence ID" value="KAK4426542.1"/>
    <property type="molecule type" value="Genomic_DNA"/>
</dbReference>
<dbReference type="GO" id="GO:0043022">
    <property type="term" value="F:ribosome binding"/>
    <property type="evidence" value="ECO:0007669"/>
    <property type="project" value="TreeGrafter"/>
</dbReference>
<feature type="compositionally biased region" description="Pro residues" evidence="1">
    <location>
        <begin position="169"/>
        <end position="178"/>
    </location>
</feature>
<dbReference type="GO" id="GO:0044183">
    <property type="term" value="F:protein folding chaperone"/>
    <property type="evidence" value="ECO:0007669"/>
    <property type="project" value="TreeGrafter"/>
</dbReference>
<keyword evidence="3" id="KW-1185">Reference proteome</keyword>
<dbReference type="GO" id="GO:0003755">
    <property type="term" value="F:peptidyl-prolyl cis-trans isomerase activity"/>
    <property type="evidence" value="ECO:0007669"/>
    <property type="project" value="TreeGrafter"/>
</dbReference>
<evidence type="ECO:0000313" key="2">
    <source>
        <dbReference type="EMBL" id="KAK4426542.1"/>
    </source>
</evidence>
<dbReference type="GO" id="GO:0051083">
    <property type="term" value="P:'de novo' cotranslational protein folding"/>
    <property type="evidence" value="ECO:0007669"/>
    <property type="project" value="TreeGrafter"/>
</dbReference>
<feature type="compositionally biased region" description="Polar residues" evidence="1">
    <location>
        <begin position="43"/>
        <end position="52"/>
    </location>
</feature>
<reference evidence="2" key="1">
    <citation type="submission" date="2020-06" db="EMBL/GenBank/DDBJ databases">
        <authorList>
            <person name="Li T."/>
            <person name="Hu X."/>
            <person name="Zhang T."/>
            <person name="Song X."/>
            <person name="Zhang H."/>
            <person name="Dai N."/>
            <person name="Sheng W."/>
            <person name="Hou X."/>
            <person name="Wei L."/>
        </authorList>
    </citation>
    <scope>NUCLEOTIDE SEQUENCE</scope>
    <source>
        <strain evidence="2">3651</strain>
        <tissue evidence="2">Leaf</tissue>
    </source>
</reference>
<name>A0AAE2CLG4_9LAMI</name>
<dbReference type="Proteomes" id="UP001293254">
    <property type="component" value="Unassembled WGS sequence"/>
</dbReference>